<dbReference type="GO" id="GO:0004673">
    <property type="term" value="F:protein histidine kinase activity"/>
    <property type="evidence" value="ECO:0007669"/>
    <property type="project" value="UniProtKB-EC"/>
</dbReference>
<dbReference type="PANTHER" id="PTHR41523:SF8">
    <property type="entry name" value="ETHYLENE RESPONSE SENSOR PROTEIN"/>
    <property type="match status" value="1"/>
</dbReference>
<evidence type="ECO:0000256" key="7">
    <source>
        <dbReference type="ARBA" id="ARBA00022840"/>
    </source>
</evidence>
<comment type="catalytic activity">
    <reaction evidence="1">
        <text>ATP + protein L-histidine = ADP + protein N-phospho-L-histidine.</text>
        <dbReference type="EC" id="2.7.13.3"/>
    </reaction>
</comment>
<dbReference type="AlphaFoldDB" id="A0A0F8YTQ9"/>
<evidence type="ECO:0000256" key="3">
    <source>
        <dbReference type="ARBA" id="ARBA00022553"/>
    </source>
</evidence>
<feature type="non-terminal residue" evidence="9">
    <location>
        <position position="1"/>
    </location>
</feature>
<evidence type="ECO:0000256" key="6">
    <source>
        <dbReference type="ARBA" id="ARBA00022777"/>
    </source>
</evidence>
<feature type="domain" description="Histidine kinase" evidence="8">
    <location>
        <begin position="104"/>
        <end position="193"/>
    </location>
</feature>
<proteinExistence type="predicted"/>
<keyword evidence="6" id="KW-0418">Kinase</keyword>
<dbReference type="Pfam" id="PF02518">
    <property type="entry name" value="HATPase_c"/>
    <property type="match status" value="1"/>
</dbReference>
<dbReference type="SUPFAM" id="SSF55874">
    <property type="entry name" value="ATPase domain of HSP90 chaperone/DNA topoisomerase II/histidine kinase"/>
    <property type="match status" value="1"/>
</dbReference>
<keyword evidence="5" id="KW-0547">Nucleotide-binding</keyword>
<accession>A0A0F8YTQ9</accession>
<dbReference type="GO" id="GO:0005524">
    <property type="term" value="F:ATP binding"/>
    <property type="evidence" value="ECO:0007669"/>
    <property type="project" value="UniProtKB-KW"/>
</dbReference>
<protein>
    <recommendedName>
        <fullName evidence="2">histidine kinase</fullName>
        <ecNumber evidence="2">2.7.13.3</ecNumber>
    </recommendedName>
</protein>
<evidence type="ECO:0000256" key="4">
    <source>
        <dbReference type="ARBA" id="ARBA00022679"/>
    </source>
</evidence>
<dbReference type="PANTHER" id="PTHR41523">
    <property type="entry name" value="TWO-COMPONENT SYSTEM SENSOR PROTEIN"/>
    <property type="match status" value="1"/>
</dbReference>
<gene>
    <name evidence="9" type="ORF">LCGC14_2779330</name>
</gene>
<dbReference type="InterPro" id="IPR011495">
    <property type="entry name" value="Sig_transdc_His_kin_sub2_dim/P"/>
</dbReference>
<dbReference type="InterPro" id="IPR003594">
    <property type="entry name" value="HATPase_dom"/>
</dbReference>
<dbReference type="EMBL" id="LAZR01051584">
    <property type="protein sequence ID" value="KKK84837.1"/>
    <property type="molecule type" value="Genomic_DNA"/>
</dbReference>
<sequence>VHHRVKNNMQIISSLLSLQGRLVKGRDAKNLFTETRGRIMSMAFVHEQLYQSPDLAHIDVAGYVKTLSEQIFLAYKLQASRTSFEMEVDDISLDIDHLIPAGLILNELLTNAIKYGVAERRDAHVKVSLRADGSDYVMEVSDDGPGLPEGFDPECSETLGVQLIGALVAQLEGELSWQSNGGAKFTVRIPANPDED</sequence>
<keyword evidence="3" id="KW-0597">Phosphoprotein</keyword>
<dbReference type="SMART" id="SM00387">
    <property type="entry name" value="HATPase_c"/>
    <property type="match status" value="1"/>
</dbReference>
<dbReference type="InterPro" id="IPR036890">
    <property type="entry name" value="HATPase_C_sf"/>
</dbReference>
<dbReference type="PROSITE" id="PS50109">
    <property type="entry name" value="HIS_KIN"/>
    <property type="match status" value="1"/>
</dbReference>
<keyword evidence="4" id="KW-0808">Transferase</keyword>
<evidence type="ECO:0000259" key="8">
    <source>
        <dbReference type="PROSITE" id="PS50109"/>
    </source>
</evidence>
<organism evidence="9">
    <name type="scientific">marine sediment metagenome</name>
    <dbReference type="NCBI Taxonomy" id="412755"/>
    <lineage>
        <taxon>unclassified sequences</taxon>
        <taxon>metagenomes</taxon>
        <taxon>ecological metagenomes</taxon>
    </lineage>
</organism>
<dbReference type="InterPro" id="IPR005467">
    <property type="entry name" value="His_kinase_dom"/>
</dbReference>
<evidence type="ECO:0000256" key="5">
    <source>
        <dbReference type="ARBA" id="ARBA00022741"/>
    </source>
</evidence>
<reference evidence="9" key="1">
    <citation type="journal article" date="2015" name="Nature">
        <title>Complex archaea that bridge the gap between prokaryotes and eukaryotes.</title>
        <authorList>
            <person name="Spang A."/>
            <person name="Saw J.H."/>
            <person name="Jorgensen S.L."/>
            <person name="Zaremba-Niedzwiedzka K."/>
            <person name="Martijn J."/>
            <person name="Lind A.E."/>
            <person name="van Eijk R."/>
            <person name="Schleper C."/>
            <person name="Guy L."/>
            <person name="Ettema T.J."/>
        </authorList>
    </citation>
    <scope>NUCLEOTIDE SEQUENCE</scope>
</reference>
<evidence type="ECO:0000256" key="1">
    <source>
        <dbReference type="ARBA" id="ARBA00000085"/>
    </source>
</evidence>
<comment type="caution">
    <text evidence="9">The sequence shown here is derived from an EMBL/GenBank/DDBJ whole genome shotgun (WGS) entry which is preliminary data.</text>
</comment>
<name>A0A0F8YTQ9_9ZZZZ</name>
<evidence type="ECO:0000256" key="2">
    <source>
        <dbReference type="ARBA" id="ARBA00012438"/>
    </source>
</evidence>
<dbReference type="Gene3D" id="3.30.565.10">
    <property type="entry name" value="Histidine kinase-like ATPase, C-terminal domain"/>
    <property type="match status" value="1"/>
</dbReference>
<dbReference type="Pfam" id="PF07568">
    <property type="entry name" value="HisKA_2"/>
    <property type="match status" value="1"/>
</dbReference>
<dbReference type="Gene3D" id="3.30.450.20">
    <property type="entry name" value="PAS domain"/>
    <property type="match status" value="1"/>
</dbReference>
<evidence type="ECO:0000313" key="9">
    <source>
        <dbReference type="EMBL" id="KKK84837.1"/>
    </source>
</evidence>
<keyword evidence="7" id="KW-0067">ATP-binding</keyword>
<dbReference type="EC" id="2.7.13.3" evidence="2"/>